<dbReference type="SUPFAM" id="SSF57667">
    <property type="entry name" value="beta-beta-alpha zinc fingers"/>
    <property type="match status" value="4"/>
</dbReference>
<evidence type="ECO:0000313" key="11">
    <source>
        <dbReference type="Proteomes" id="UP000085678"/>
    </source>
</evidence>
<evidence type="ECO:0000259" key="10">
    <source>
        <dbReference type="PROSITE" id="PS50157"/>
    </source>
</evidence>
<feature type="compositionally biased region" description="Basic and acidic residues" evidence="9">
    <location>
        <begin position="274"/>
        <end position="290"/>
    </location>
</feature>
<evidence type="ECO:0000256" key="4">
    <source>
        <dbReference type="ARBA" id="ARBA00022771"/>
    </source>
</evidence>
<dbReference type="GeneID" id="106150979"/>
<feature type="domain" description="C2H2-type" evidence="10">
    <location>
        <begin position="503"/>
        <end position="531"/>
    </location>
</feature>
<feature type="domain" description="C2H2-type" evidence="10">
    <location>
        <begin position="418"/>
        <end position="445"/>
    </location>
</feature>
<keyword evidence="3" id="KW-0677">Repeat</keyword>
<dbReference type="PROSITE" id="PS00028">
    <property type="entry name" value="ZINC_FINGER_C2H2_1"/>
    <property type="match status" value="1"/>
</dbReference>
<feature type="compositionally biased region" description="Polar residues" evidence="9">
    <location>
        <begin position="153"/>
        <end position="170"/>
    </location>
</feature>
<feature type="compositionally biased region" description="Basic and acidic residues" evidence="9">
    <location>
        <begin position="204"/>
        <end position="222"/>
    </location>
</feature>
<evidence type="ECO:0000313" key="14">
    <source>
        <dbReference type="RefSeq" id="XP_013379484.1"/>
    </source>
</evidence>
<evidence type="ECO:0000313" key="13">
    <source>
        <dbReference type="RefSeq" id="XP_013379483.1"/>
    </source>
</evidence>
<feature type="region of interest" description="Disordered" evidence="9">
    <location>
        <begin position="153"/>
        <end position="295"/>
    </location>
</feature>
<dbReference type="PROSITE" id="PS50157">
    <property type="entry name" value="ZINC_FINGER_C2H2_2"/>
    <property type="match status" value="5"/>
</dbReference>
<dbReference type="Gene3D" id="3.30.160.60">
    <property type="entry name" value="Classic Zinc Finger"/>
    <property type="match status" value="5"/>
</dbReference>
<keyword evidence="6" id="KW-0238">DNA-binding</keyword>
<gene>
    <name evidence="12 13 14" type="primary">LOC106150979</name>
</gene>
<evidence type="ECO:0000313" key="12">
    <source>
        <dbReference type="RefSeq" id="XP_013379482.1"/>
    </source>
</evidence>
<dbReference type="KEGG" id="lak:106150979"/>
<evidence type="ECO:0000256" key="1">
    <source>
        <dbReference type="ARBA" id="ARBA00004123"/>
    </source>
</evidence>
<proteinExistence type="predicted"/>
<dbReference type="InterPro" id="IPR036236">
    <property type="entry name" value="Znf_C2H2_sf"/>
</dbReference>
<feature type="domain" description="C2H2-type" evidence="10">
    <location>
        <begin position="475"/>
        <end position="502"/>
    </location>
</feature>
<dbReference type="AlphaFoldDB" id="A0A1S3H0L9"/>
<dbReference type="InterPro" id="IPR013087">
    <property type="entry name" value="Znf_C2H2_type"/>
</dbReference>
<keyword evidence="2" id="KW-0479">Metal-binding</keyword>
<dbReference type="GO" id="GO:0008270">
    <property type="term" value="F:zinc ion binding"/>
    <property type="evidence" value="ECO:0007669"/>
    <property type="project" value="UniProtKB-KW"/>
</dbReference>
<dbReference type="PANTHER" id="PTHR24392:SF56">
    <property type="entry name" value="ZINC FINGER PROTEIN 510"/>
    <property type="match status" value="1"/>
</dbReference>
<dbReference type="GO" id="GO:0005634">
    <property type="term" value="C:nucleus"/>
    <property type="evidence" value="ECO:0007669"/>
    <property type="project" value="UniProtKB-SubCell"/>
</dbReference>
<evidence type="ECO:0000256" key="6">
    <source>
        <dbReference type="ARBA" id="ARBA00023125"/>
    </source>
</evidence>
<evidence type="ECO:0000256" key="7">
    <source>
        <dbReference type="ARBA" id="ARBA00023242"/>
    </source>
</evidence>
<feature type="compositionally biased region" description="Polar residues" evidence="9">
    <location>
        <begin position="224"/>
        <end position="245"/>
    </location>
</feature>
<sequence length="711" mass="80415">MGKDSVFHCCGECSGLFGSKRVLLDHKLSCTGKPLHSGCVMVAVERIDYKKYKHYVEVYGNIDPAQIPPEPISVDPEQFTVSSIKLDEDIKVVLIDPFKGNLKNTTAKRAPFPSQNMSDTQRETMSAIESIVSDEANASFDIFSSAQSVVQTNVDDSTSGQRTQQASLSPKNIGDGIIGEDDTLTNVNDGQCFIENDEDDDDDVGKGDGNKKTHSEILDRGQVESGNEKNVTSEMNAKTSDNGQNVEDKTPDSVFRSKRQRARQKGSKKKKTKTREEKDEQAGNNDKEIDPENQSWGAKELAKYIAKAKEMDKLSDIELMEKYGSKSEGNKDLPQCDHLKCDLCDYTSAKKGHFLRHLRSHLTFSCDLCEYQTCKLREVKLHIARHEKPHMCEFCPYKAGNLRDLERHRWIHTDETPYHCEQCGYKCRQLRMLREHNRKHTGEYLICDFEGCTFSTPYSAAMLSHKQRHTDDKQFACTECLYRTSDRSSFQKHIKIHQNKKDYKCTQCSYRAVTKSSVSKHYQAVHEKMKLYQCDQCNYGSTTSSALRMHLMSHMNMKPFMCSLCSYRSISKGKIQRHLTTTHKDQVGIVIFDSTIKLDEGMGKYRIPGTERRRVEVERDFSEVAPELCKKVDQGSAQQSPVIQVQNGENVIEYVCGNCQTSFDSVESFTEHVCPGLAGQIEGLMPVPDADEAVLVGTILSLGDVKYLPQK</sequence>
<dbReference type="RefSeq" id="XP_013379483.1">
    <property type="nucleotide sequence ID" value="XM_013524029.1"/>
</dbReference>
<evidence type="ECO:0000256" key="9">
    <source>
        <dbReference type="SAM" id="MobiDB-lite"/>
    </source>
</evidence>
<reference evidence="12 13" key="1">
    <citation type="submission" date="2025-04" db="UniProtKB">
        <authorList>
            <consortium name="RefSeq"/>
        </authorList>
    </citation>
    <scope>IDENTIFICATION</scope>
    <source>
        <tissue evidence="12 13">Gonads</tissue>
    </source>
</reference>
<evidence type="ECO:0000256" key="8">
    <source>
        <dbReference type="PROSITE-ProRule" id="PRU00042"/>
    </source>
</evidence>
<feature type="compositionally biased region" description="Basic residues" evidence="9">
    <location>
        <begin position="256"/>
        <end position="273"/>
    </location>
</feature>
<feature type="domain" description="C2H2-type" evidence="10">
    <location>
        <begin position="390"/>
        <end position="417"/>
    </location>
</feature>
<protein>
    <submittedName>
        <fullName evidence="12 13">Zinc finger protein 235</fullName>
    </submittedName>
</protein>
<dbReference type="Proteomes" id="UP000085678">
    <property type="component" value="Unplaced"/>
</dbReference>
<accession>A0A1S3H0L9</accession>
<name>A0A1S3H0L9_LINAN</name>
<dbReference type="RefSeq" id="XP_013379484.1">
    <property type="nucleotide sequence ID" value="XM_013524030.1"/>
</dbReference>
<dbReference type="PANTHER" id="PTHR24392">
    <property type="entry name" value="ZINC FINGER PROTEIN"/>
    <property type="match status" value="1"/>
</dbReference>
<dbReference type="GO" id="GO:0003677">
    <property type="term" value="F:DNA binding"/>
    <property type="evidence" value="ECO:0007669"/>
    <property type="project" value="UniProtKB-KW"/>
</dbReference>
<keyword evidence="5" id="KW-0862">Zinc</keyword>
<feature type="domain" description="C2H2-type" evidence="10">
    <location>
        <begin position="532"/>
        <end position="559"/>
    </location>
</feature>
<dbReference type="OMA" id="EPEELWI"/>
<keyword evidence="11" id="KW-1185">Reference proteome</keyword>
<keyword evidence="4 8" id="KW-0863">Zinc-finger</keyword>
<evidence type="ECO:0000256" key="3">
    <source>
        <dbReference type="ARBA" id="ARBA00022737"/>
    </source>
</evidence>
<keyword evidence="7" id="KW-0539">Nucleus</keyword>
<organism evidence="11 12">
    <name type="scientific">Lingula anatina</name>
    <name type="common">Brachiopod</name>
    <name type="synonym">Lingula unguis</name>
    <dbReference type="NCBI Taxonomy" id="7574"/>
    <lineage>
        <taxon>Eukaryota</taxon>
        <taxon>Metazoa</taxon>
        <taxon>Spiralia</taxon>
        <taxon>Lophotrochozoa</taxon>
        <taxon>Brachiopoda</taxon>
        <taxon>Linguliformea</taxon>
        <taxon>Lingulata</taxon>
        <taxon>Lingulida</taxon>
        <taxon>Linguloidea</taxon>
        <taxon>Lingulidae</taxon>
        <taxon>Lingula</taxon>
    </lineage>
</organism>
<dbReference type="RefSeq" id="XP_013379482.1">
    <property type="nucleotide sequence ID" value="XM_013524028.1"/>
</dbReference>
<dbReference type="OrthoDB" id="3561125at2759"/>
<dbReference type="SMART" id="SM00355">
    <property type="entry name" value="ZnF_C2H2"/>
    <property type="match status" value="10"/>
</dbReference>
<comment type="subcellular location">
    <subcellularLocation>
        <location evidence="1">Nucleus</location>
    </subcellularLocation>
</comment>
<evidence type="ECO:0000256" key="2">
    <source>
        <dbReference type="ARBA" id="ARBA00022723"/>
    </source>
</evidence>
<evidence type="ECO:0000256" key="5">
    <source>
        <dbReference type="ARBA" id="ARBA00022833"/>
    </source>
</evidence>